<dbReference type="SMART" id="SM00529">
    <property type="entry name" value="HTH_DTXR"/>
    <property type="match status" value="1"/>
</dbReference>
<dbReference type="InterPro" id="IPR022689">
    <property type="entry name" value="Iron_dep_repressor"/>
</dbReference>
<evidence type="ECO:0000256" key="7">
    <source>
        <dbReference type="ARBA" id="ARBA00023163"/>
    </source>
</evidence>
<dbReference type="Gene3D" id="2.30.30.90">
    <property type="match status" value="1"/>
</dbReference>
<dbReference type="GO" id="GO:0046983">
    <property type="term" value="F:protein dimerization activity"/>
    <property type="evidence" value="ECO:0007669"/>
    <property type="project" value="InterPro"/>
</dbReference>
<dbReference type="InterPro" id="IPR036388">
    <property type="entry name" value="WH-like_DNA-bd_sf"/>
</dbReference>
<dbReference type="GO" id="GO:0005737">
    <property type="term" value="C:cytoplasm"/>
    <property type="evidence" value="ECO:0007669"/>
    <property type="project" value="UniProtKB-SubCell"/>
</dbReference>
<dbReference type="SUPFAM" id="SSF46785">
    <property type="entry name" value="Winged helix' DNA-binding domain"/>
    <property type="match status" value="1"/>
</dbReference>
<dbReference type="InterPro" id="IPR008988">
    <property type="entry name" value="Transcriptional_repressor_C"/>
</dbReference>
<reference evidence="9 10" key="1">
    <citation type="submission" date="2017-09" db="EMBL/GenBank/DDBJ databases">
        <title>Sequencing the genomes of two abundant thermophiles in Great Basin hot springs: Thermocrinis jamiesonii and novel Chloroflexi Thermoflexus hugenholtzii.</title>
        <authorList>
            <person name="Hedlund B."/>
        </authorList>
    </citation>
    <scope>NUCLEOTIDE SEQUENCE [LARGE SCALE GENOMIC DNA]</scope>
    <source>
        <strain evidence="9 10">G233</strain>
    </source>
</reference>
<dbReference type="Pfam" id="PF02742">
    <property type="entry name" value="Fe_dep_repr_C"/>
    <property type="match status" value="1"/>
</dbReference>
<evidence type="ECO:0000256" key="6">
    <source>
        <dbReference type="ARBA" id="ARBA00023125"/>
    </source>
</evidence>
<comment type="subunit">
    <text evidence="3">Homodimer.</text>
</comment>
<name>A0A2A9HJ68_TEPT2</name>
<evidence type="ECO:0000256" key="2">
    <source>
        <dbReference type="ARBA" id="ARBA00007871"/>
    </source>
</evidence>
<dbReference type="InterPro" id="IPR038157">
    <property type="entry name" value="FeoA_core_dom"/>
</dbReference>
<keyword evidence="7" id="KW-0804">Transcription</keyword>
<proteinExistence type="inferred from homology"/>
<dbReference type="RefSeq" id="WP_098504425.1">
    <property type="nucleotide sequence ID" value="NZ_PDJQ01000001.1"/>
</dbReference>
<evidence type="ECO:0000256" key="5">
    <source>
        <dbReference type="ARBA" id="ARBA00023015"/>
    </source>
</evidence>
<dbReference type="InterPro" id="IPR036390">
    <property type="entry name" value="WH_DNA-bd_sf"/>
</dbReference>
<keyword evidence="10" id="KW-1185">Reference proteome</keyword>
<keyword evidence="6" id="KW-0238">DNA-binding</keyword>
<dbReference type="EMBL" id="PDJQ01000001">
    <property type="protein sequence ID" value="PFG75085.1"/>
    <property type="molecule type" value="Genomic_DNA"/>
</dbReference>
<dbReference type="PROSITE" id="PS50944">
    <property type="entry name" value="HTH_DTXR"/>
    <property type="match status" value="1"/>
</dbReference>
<evidence type="ECO:0000256" key="3">
    <source>
        <dbReference type="ARBA" id="ARBA00011738"/>
    </source>
</evidence>
<dbReference type="InterPro" id="IPR001367">
    <property type="entry name" value="Fe_dep_repressor"/>
</dbReference>
<dbReference type="SMART" id="SM00899">
    <property type="entry name" value="FeoA"/>
    <property type="match status" value="1"/>
</dbReference>
<evidence type="ECO:0000313" key="9">
    <source>
        <dbReference type="EMBL" id="PFG75085.1"/>
    </source>
</evidence>
<comment type="similarity">
    <text evidence="2">Belongs to the DtxR/MntR family.</text>
</comment>
<dbReference type="Pfam" id="PF01325">
    <property type="entry name" value="Fe_dep_repress"/>
    <property type="match status" value="1"/>
</dbReference>
<dbReference type="Proteomes" id="UP000223071">
    <property type="component" value="Unassembled WGS sequence"/>
</dbReference>
<comment type="subcellular location">
    <subcellularLocation>
        <location evidence="1">Cytoplasm</location>
    </subcellularLocation>
</comment>
<evidence type="ECO:0000256" key="1">
    <source>
        <dbReference type="ARBA" id="ARBA00004496"/>
    </source>
</evidence>
<organism evidence="9 10">
    <name type="scientific">Tepidiforma thermophila (strain KCTC 52669 / CGMCC 1.13589 / G233)</name>
    <dbReference type="NCBI Taxonomy" id="2761530"/>
    <lineage>
        <taxon>Bacteria</taxon>
        <taxon>Bacillati</taxon>
        <taxon>Chloroflexota</taxon>
        <taxon>Tepidiformia</taxon>
        <taxon>Tepidiformales</taxon>
        <taxon>Tepidiformaceae</taxon>
        <taxon>Tepidiforma</taxon>
    </lineage>
</organism>
<feature type="domain" description="HTH dtxR-type" evidence="8">
    <location>
        <begin position="1"/>
        <end position="68"/>
    </location>
</feature>
<accession>A0A2A9HJ68</accession>
<dbReference type="InterPro" id="IPR007167">
    <property type="entry name" value="Fe-transptr_FeoA-like"/>
</dbReference>
<keyword evidence="4" id="KW-0408">Iron</keyword>
<gene>
    <name evidence="9" type="ORF">A9A59_2350</name>
</gene>
<dbReference type="SUPFAM" id="SSF50037">
    <property type="entry name" value="C-terminal domain of transcriptional repressors"/>
    <property type="match status" value="1"/>
</dbReference>
<evidence type="ECO:0000313" key="10">
    <source>
        <dbReference type="Proteomes" id="UP000223071"/>
    </source>
</evidence>
<dbReference type="GO" id="GO:0046914">
    <property type="term" value="F:transition metal ion binding"/>
    <property type="evidence" value="ECO:0007669"/>
    <property type="project" value="InterPro"/>
</dbReference>
<dbReference type="InterPro" id="IPR050536">
    <property type="entry name" value="DtxR_MntR_Metal-Reg"/>
</dbReference>
<dbReference type="InterPro" id="IPR036421">
    <property type="entry name" value="Fe_dep_repressor_sf"/>
</dbReference>
<dbReference type="SUPFAM" id="SSF47979">
    <property type="entry name" value="Iron-dependent repressor protein, dimerization domain"/>
    <property type="match status" value="1"/>
</dbReference>
<comment type="caution">
    <text evidence="9">The sequence shown here is derived from an EMBL/GenBank/DDBJ whole genome shotgun (WGS) entry which is preliminary data.</text>
</comment>
<dbReference type="Gene3D" id="1.10.10.10">
    <property type="entry name" value="Winged helix-like DNA-binding domain superfamily/Winged helix DNA-binding domain"/>
    <property type="match status" value="1"/>
</dbReference>
<dbReference type="Pfam" id="PF04023">
    <property type="entry name" value="FeoA"/>
    <property type="match status" value="1"/>
</dbReference>
<dbReference type="GO" id="GO:0045892">
    <property type="term" value="P:negative regulation of DNA-templated transcription"/>
    <property type="evidence" value="ECO:0007669"/>
    <property type="project" value="TreeGrafter"/>
</dbReference>
<evidence type="ECO:0000256" key="4">
    <source>
        <dbReference type="ARBA" id="ARBA00023004"/>
    </source>
</evidence>
<dbReference type="PANTHER" id="PTHR33238">
    <property type="entry name" value="IRON (METAL) DEPENDENT REPRESSOR, DTXR FAMILY"/>
    <property type="match status" value="1"/>
</dbReference>
<dbReference type="GO" id="GO:0003700">
    <property type="term" value="F:DNA-binding transcription factor activity"/>
    <property type="evidence" value="ECO:0007669"/>
    <property type="project" value="InterPro"/>
</dbReference>
<dbReference type="GO" id="GO:0003677">
    <property type="term" value="F:DNA binding"/>
    <property type="evidence" value="ECO:0007669"/>
    <property type="project" value="UniProtKB-KW"/>
</dbReference>
<dbReference type="AlphaFoldDB" id="A0A2A9HJ68"/>
<sequence>MPKQVRNVASDDYLTAIYRMSHDEGQDVIAVRLADRLEITPPSVAGMLKRLMRDGLVHIDAKKVIHLTPEGFRRAEQMVRRHRLAECLLTDVLKVDWWRAYEEAHLLEHGISDITERNLYEMLGRPKKSPFGYPIPGPGAPQKLSMVTLGDLKEGQEAEIDRVFEEDEQLLRFFDEEGIRPGVKVVIEEVAPYRGTITVRVGERRIVLGTPVANKIWVVQPARAGTSAETRR</sequence>
<protein>
    <submittedName>
        <fullName evidence="9">DtxR family iron (Metal) dependent repressor</fullName>
    </submittedName>
</protein>
<dbReference type="PANTHER" id="PTHR33238:SF10">
    <property type="entry name" value="IRON-DEPENDENT REPRESSOR IDER"/>
    <property type="match status" value="1"/>
</dbReference>
<evidence type="ECO:0000259" key="8">
    <source>
        <dbReference type="PROSITE" id="PS50944"/>
    </source>
</evidence>
<keyword evidence="5" id="KW-0805">Transcription regulation</keyword>
<dbReference type="InterPro" id="IPR022687">
    <property type="entry name" value="HTH_DTXR"/>
</dbReference>